<dbReference type="AlphaFoldDB" id="A0A1M4YTS6"/>
<feature type="transmembrane region" description="Helical" evidence="1">
    <location>
        <begin position="62"/>
        <end position="79"/>
    </location>
</feature>
<organism evidence="2 3">
    <name type="scientific">Clostridium fallax</name>
    <dbReference type="NCBI Taxonomy" id="1533"/>
    <lineage>
        <taxon>Bacteria</taxon>
        <taxon>Bacillati</taxon>
        <taxon>Bacillota</taxon>
        <taxon>Clostridia</taxon>
        <taxon>Eubacteriales</taxon>
        <taxon>Clostridiaceae</taxon>
        <taxon>Clostridium</taxon>
    </lineage>
</organism>
<keyword evidence="1" id="KW-0812">Transmembrane</keyword>
<dbReference type="EMBL" id="FQVM01000032">
    <property type="protein sequence ID" value="SHF09133.1"/>
    <property type="molecule type" value="Genomic_DNA"/>
</dbReference>
<evidence type="ECO:0000313" key="3">
    <source>
        <dbReference type="Proteomes" id="UP000184035"/>
    </source>
</evidence>
<protein>
    <submittedName>
        <fullName evidence="2">Uncharacterized protein</fullName>
    </submittedName>
</protein>
<reference evidence="2 3" key="1">
    <citation type="submission" date="2016-11" db="EMBL/GenBank/DDBJ databases">
        <authorList>
            <person name="Jaros S."/>
            <person name="Januszkiewicz K."/>
            <person name="Wedrychowicz H."/>
        </authorList>
    </citation>
    <scope>NUCLEOTIDE SEQUENCE [LARGE SCALE GENOMIC DNA]</scope>
    <source>
        <strain evidence="2 3">DSM 2631</strain>
    </source>
</reference>
<keyword evidence="1" id="KW-1133">Transmembrane helix</keyword>
<evidence type="ECO:0000256" key="1">
    <source>
        <dbReference type="SAM" id="Phobius"/>
    </source>
</evidence>
<gene>
    <name evidence="2" type="ORF">SAMN05443638_1323</name>
</gene>
<dbReference type="Proteomes" id="UP000184035">
    <property type="component" value="Unassembled WGS sequence"/>
</dbReference>
<proteinExistence type="predicted"/>
<feature type="transmembrane region" description="Helical" evidence="1">
    <location>
        <begin position="133"/>
        <end position="154"/>
    </location>
</feature>
<sequence>MFLMINIEKWREIKKQSFSQYYMSNFIKFSIFFIFIAAFFNIVTDINHSLKVSVPKHLIYDLLIPLILSAILTYCNCTIEKNLNFMLYSDEEVNKKKFKFFYILNGVIWVSIVVNLISVLSLANIYNKKISELVLDIFAGIFVGIIIGLFYGIFSFKKFYKNHENDFDKSKVKKKSNKKKKK</sequence>
<keyword evidence="1" id="KW-0472">Membrane</keyword>
<dbReference type="STRING" id="1533.SAMN05443638_1323"/>
<dbReference type="RefSeq" id="WP_072897449.1">
    <property type="nucleotide sequence ID" value="NZ_FQVM01000032.1"/>
</dbReference>
<accession>A0A1M4YTS6</accession>
<feature type="transmembrane region" description="Helical" evidence="1">
    <location>
        <begin position="21"/>
        <end position="42"/>
    </location>
</feature>
<feature type="transmembrane region" description="Helical" evidence="1">
    <location>
        <begin position="100"/>
        <end position="127"/>
    </location>
</feature>
<name>A0A1M4YTS6_9CLOT</name>
<keyword evidence="3" id="KW-1185">Reference proteome</keyword>
<evidence type="ECO:0000313" key="2">
    <source>
        <dbReference type="EMBL" id="SHF09133.1"/>
    </source>
</evidence>